<evidence type="ECO:0008006" key="3">
    <source>
        <dbReference type="Google" id="ProtNLM"/>
    </source>
</evidence>
<accession>A0A4C1SUP8</accession>
<organism evidence="1 2">
    <name type="scientific">Eumeta variegata</name>
    <name type="common">Bagworm moth</name>
    <name type="synonym">Eumeta japonica</name>
    <dbReference type="NCBI Taxonomy" id="151549"/>
    <lineage>
        <taxon>Eukaryota</taxon>
        <taxon>Metazoa</taxon>
        <taxon>Ecdysozoa</taxon>
        <taxon>Arthropoda</taxon>
        <taxon>Hexapoda</taxon>
        <taxon>Insecta</taxon>
        <taxon>Pterygota</taxon>
        <taxon>Neoptera</taxon>
        <taxon>Endopterygota</taxon>
        <taxon>Lepidoptera</taxon>
        <taxon>Glossata</taxon>
        <taxon>Ditrysia</taxon>
        <taxon>Tineoidea</taxon>
        <taxon>Psychidae</taxon>
        <taxon>Oiketicinae</taxon>
        <taxon>Eumeta</taxon>
    </lineage>
</organism>
<comment type="caution">
    <text evidence="1">The sequence shown here is derived from an EMBL/GenBank/DDBJ whole genome shotgun (WGS) entry which is preliminary data.</text>
</comment>
<protein>
    <recommendedName>
        <fullName evidence="3">Reverse transcriptase domain-containing protein</fullName>
    </recommendedName>
</protein>
<dbReference type="EMBL" id="BGZK01003836">
    <property type="protein sequence ID" value="GBP04938.1"/>
    <property type="molecule type" value="Genomic_DNA"/>
</dbReference>
<evidence type="ECO:0000313" key="2">
    <source>
        <dbReference type="Proteomes" id="UP000299102"/>
    </source>
</evidence>
<gene>
    <name evidence="1" type="ORF">EVAR_21157_1</name>
</gene>
<evidence type="ECO:0000313" key="1">
    <source>
        <dbReference type="EMBL" id="GBP04938.1"/>
    </source>
</evidence>
<dbReference type="Proteomes" id="UP000299102">
    <property type="component" value="Unassembled WGS sequence"/>
</dbReference>
<proteinExistence type="predicted"/>
<sequence length="81" mass="9111">MLELYADDSACFASSQRVDLAAKKIQRVFDLLSGWLDEWRMAVNVSKTAALLTGSQRIMPDQLRLRDESCCACQTTPDSRL</sequence>
<name>A0A4C1SUP8_EUMVA</name>
<reference evidence="1 2" key="1">
    <citation type="journal article" date="2019" name="Commun. Biol.">
        <title>The bagworm genome reveals a unique fibroin gene that provides high tensile strength.</title>
        <authorList>
            <person name="Kono N."/>
            <person name="Nakamura H."/>
            <person name="Ohtoshi R."/>
            <person name="Tomita M."/>
            <person name="Numata K."/>
            <person name="Arakawa K."/>
        </authorList>
    </citation>
    <scope>NUCLEOTIDE SEQUENCE [LARGE SCALE GENOMIC DNA]</scope>
</reference>
<dbReference type="OrthoDB" id="10065625at2759"/>
<keyword evidence="2" id="KW-1185">Reference proteome</keyword>
<dbReference type="AlphaFoldDB" id="A0A4C1SUP8"/>